<name>A0A8J5ZZ29_GALPY</name>
<gene>
    <name evidence="2" type="ORF">J0S82_008972</name>
</gene>
<accession>A0A8J5ZZ29</accession>
<evidence type="ECO:0000256" key="1">
    <source>
        <dbReference type="SAM" id="MobiDB-lite"/>
    </source>
</evidence>
<evidence type="ECO:0000313" key="3">
    <source>
        <dbReference type="Proteomes" id="UP000700334"/>
    </source>
</evidence>
<dbReference type="EMBL" id="JAGFMF010011799">
    <property type="protein sequence ID" value="KAG8512414.1"/>
    <property type="molecule type" value="Genomic_DNA"/>
</dbReference>
<sequence>MGHNLHPGPSFPQPSWARPQPLAIQDNPAGQRLLESPPRHRHSCGQACTDCPKRLAKGVLPREAGFTRHEPADRVLSAEAMSGCGAPGPCWGLLFPLLLALGALPWAQGIEEEPGGGAHHASQGFQVVTFKWHHVQDPYIITLWILVASLAKIGWTLRVQLDSSLVSGSPAVLGAGHRGGAEGFPLPDLLSHGHSGGPSGLGLACSWEAHPTMVPVCPTPYSGIWVLPLGWQWFQRLPALAWAQRFTPVLGVHLADPAKTQGPPSCSARPSCDTLASPPTRAYTHAPPQNPYSAPLA</sequence>
<organism evidence="2 3">
    <name type="scientific">Galemys pyrenaicus</name>
    <name type="common">Iberian desman</name>
    <name type="synonym">Pyrenean desman</name>
    <dbReference type="NCBI Taxonomy" id="202257"/>
    <lineage>
        <taxon>Eukaryota</taxon>
        <taxon>Metazoa</taxon>
        <taxon>Chordata</taxon>
        <taxon>Craniata</taxon>
        <taxon>Vertebrata</taxon>
        <taxon>Euteleostomi</taxon>
        <taxon>Mammalia</taxon>
        <taxon>Eutheria</taxon>
        <taxon>Laurasiatheria</taxon>
        <taxon>Eulipotyphla</taxon>
        <taxon>Talpidae</taxon>
        <taxon>Galemys</taxon>
    </lineage>
</organism>
<feature type="region of interest" description="Disordered" evidence="1">
    <location>
        <begin position="258"/>
        <end position="297"/>
    </location>
</feature>
<dbReference type="OrthoDB" id="9950887at2759"/>
<feature type="region of interest" description="Disordered" evidence="1">
    <location>
        <begin position="1"/>
        <end position="23"/>
    </location>
</feature>
<dbReference type="AlphaFoldDB" id="A0A8J5ZZ29"/>
<proteinExistence type="predicted"/>
<dbReference type="Proteomes" id="UP000700334">
    <property type="component" value="Unassembled WGS sequence"/>
</dbReference>
<keyword evidence="3" id="KW-1185">Reference proteome</keyword>
<evidence type="ECO:0000313" key="2">
    <source>
        <dbReference type="EMBL" id="KAG8512414.1"/>
    </source>
</evidence>
<comment type="caution">
    <text evidence="2">The sequence shown here is derived from an EMBL/GenBank/DDBJ whole genome shotgun (WGS) entry which is preliminary data.</text>
</comment>
<protein>
    <submittedName>
        <fullName evidence="2">Sodium/hydrogen exchanger 3</fullName>
    </submittedName>
</protein>
<reference evidence="2" key="1">
    <citation type="journal article" date="2021" name="Evol. Appl.">
        <title>The genome of the Pyrenean desman and the effects of bottlenecks and inbreeding on the genomic landscape of an endangered species.</title>
        <authorList>
            <person name="Escoda L."/>
            <person name="Castresana J."/>
        </authorList>
    </citation>
    <scope>NUCLEOTIDE SEQUENCE</scope>
    <source>
        <strain evidence="2">IBE-C5619</strain>
    </source>
</reference>